<accession>A0A7X3KAU4</accession>
<keyword evidence="3" id="KW-1185">Reference proteome</keyword>
<protein>
    <submittedName>
        <fullName evidence="2">Uncharacterized protein</fullName>
    </submittedName>
</protein>
<organism evidence="2 3">
    <name type="scientific">Massilia cellulosiltytica</name>
    <dbReference type="NCBI Taxonomy" id="2683234"/>
    <lineage>
        <taxon>Bacteria</taxon>
        <taxon>Pseudomonadati</taxon>
        <taxon>Pseudomonadota</taxon>
        <taxon>Betaproteobacteria</taxon>
        <taxon>Burkholderiales</taxon>
        <taxon>Oxalobacteraceae</taxon>
        <taxon>Telluria group</taxon>
        <taxon>Massilia</taxon>
    </lineage>
</organism>
<dbReference type="AlphaFoldDB" id="A0A7X3KAU4"/>
<reference evidence="2 3" key="1">
    <citation type="submission" date="2019-12" db="EMBL/GenBank/DDBJ databases">
        <authorList>
            <person name="Li C."/>
            <person name="Zhao J."/>
        </authorList>
    </citation>
    <scope>NUCLEOTIDE SEQUENCE [LARGE SCALE GENOMIC DNA]</scope>
    <source>
        <strain evidence="2 3">NEAU-DD11</strain>
    </source>
</reference>
<feature type="signal peptide" evidence="1">
    <location>
        <begin position="1"/>
        <end position="31"/>
    </location>
</feature>
<dbReference type="EMBL" id="WSES01000009">
    <property type="protein sequence ID" value="MVW63755.1"/>
    <property type="molecule type" value="Genomic_DNA"/>
</dbReference>
<comment type="caution">
    <text evidence="2">The sequence shown here is derived from an EMBL/GenBank/DDBJ whole genome shotgun (WGS) entry which is preliminary data.</text>
</comment>
<proteinExistence type="predicted"/>
<name>A0A7X3KAU4_9BURK</name>
<dbReference type="RefSeq" id="WP_160410480.1">
    <property type="nucleotide sequence ID" value="NZ_WSES01000009.1"/>
</dbReference>
<gene>
    <name evidence="2" type="ORF">GPY61_27885</name>
</gene>
<feature type="chain" id="PRO_5031033421" evidence="1">
    <location>
        <begin position="32"/>
        <end position="638"/>
    </location>
</feature>
<evidence type="ECO:0000256" key="1">
    <source>
        <dbReference type="SAM" id="SignalP"/>
    </source>
</evidence>
<sequence length="638" mass="70507">MRNSLARQTAAALAFLAVAGNAMLAPIPAQAAGHYKHFKTAIYIPVNVTQSLVDPQVFEHQFARAMSQVPFDKVYIEGYRDNHFASDAEIEAVKRQFQAKGIEVAGGVTLAAGGFNGQFMTFDYESSRDRDTCKRAMALMARHFDHVILDDFTFYTSKSDADIKAKGKRTWTDYRLATMRKVSKDLIIDPARAVNKNVKIVIKYPNWYEHFEGLGFDLAQQPEMFDGIYAGTETRDPVITDQLLQQYESYNIIRYYETLRKDGKNGGGWVDTYSIRYVDRYAEQLWDTMLAKAPEITLFNWHPAAQDTPAEAGARPWAGQDTSFNWDRIVADWKAANPDAAVPPGWGLAAGAALKQIDAVLDQLGKPTGIPTYRPANSSSAEDFLPNYLGNVGIPIALTARFPQDAQTILLTQASAADPDILDKVKRQLEAGKAVFVTSGFVKATQDPKRKDRGFQDLVEVYATGNQVLLNDYYNGYGAGNGASLRDDPKVAPRDVLFPELHYFTNDAWPIIRGVAGARGFPVLLMNRYSKGVLYILSIPSNIGDLYSMPPGVMNSVKTYLMADTPVRIEAPAGVSLFTYDNGAYVIQSFRDTPTTVKVVKHAVDGKARPAAETVPGASRDTVSDVVIPPHSFRVYKG</sequence>
<evidence type="ECO:0000313" key="2">
    <source>
        <dbReference type="EMBL" id="MVW63755.1"/>
    </source>
</evidence>
<dbReference type="Proteomes" id="UP000443353">
    <property type="component" value="Unassembled WGS sequence"/>
</dbReference>
<keyword evidence="1" id="KW-0732">Signal</keyword>
<evidence type="ECO:0000313" key="3">
    <source>
        <dbReference type="Proteomes" id="UP000443353"/>
    </source>
</evidence>